<organism evidence="1 2">
    <name type="scientific">Actinomyces massiliensis F0489</name>
    <dbReference type="NCBI Taxonomy" id="1125718"/>
    <lineage>
        <taxon>Bacteria</taxon>
        <taxon>Bacillati</taxon>
        <taxon>Actinomycetota</taxon>
        <taxon>Actinomycetes</taxon>
        <taxon>Actinomycetales</taxon>
        <taxon>Actinomycetaceae</taxon>
        <taxon>Actinomyces</taxon>
    </lineage>
</organism>
<gene>
    <name evidence="1" type="ORF">HMPREF1318_0118</name>
</gene>
<accession>J1H1Z2</accession>
<evidence type="ECO:0000313" key="1">
    <source>
        <dbReference type="EMBL" id="EJF39485.1"/>
    </source>
</evidence>
<dbReference type="PATRIC" id="fig|1125718.3.peg.2288"/>
<dbReference type="AlphaFoldDB" id="J1H1Z2"/>
<dbReference type="EMBL" id="AKFT01000177">
    <property type="protein sequence ID" value="EJF39485.1"/>
    <property type="molecule type" value="Genomic_DNA"/>
</dbReference>
<name>J1H1Z2_9ACTO</name>
<keyword evidence="2" id="KW-1185">Reference proteome</keyword>
<dbReference type="Proteomes" id="UP000002941">
    <property type="component" value="Unassembled WGS sequence"/>
</dbReference>
<proteinExistence type="predicted"/>
<sequence>MPAHFTTTRAPFARTVREKCWSLLSPLLTPLVFSPFPGLP</sequence>
<comment type="caution">
    <text evidence="1">The sequence shown here is derived from an EMBL/GenBank/DDBJ whole genome shotgun (WGS) entry which is preliminary data.</text>
</comment>
<protein>
    <submittedName>
        <fullName evidence="1">Uncharacterized protein</fullName>
    </submittedName>
</protein>
<reference evidence="1 2" key="1">
    <citation type="submission" date="2012-05" db="EMBL/GenBank/DDBJ databases">
        <authorList>
            <person name="Harkins D.M."/>
            <person name="Madupu R."/>
            <person name="Durkin A.S."/>
            <person name="Torralba M."/>
            <person name="Methe B."/>
            <person name="Sutton G.G."/>
            <person name="Nelson K.E."/>
        </authorList>
    </citation>
    <scope>NUCLEOTIDE SEQUENCE [LARGE SCALE GENOMIC DNA]</scope>
    <source>
        <strain evidence="1 2">F0489</strain>
    </source>
</reference>
<evidence type="ECO:0000313" key="2">
    <source>
        <dbReference type="Proteomes" id="UP000002941"/>
    </source>
</evidence>